<accession>A0A0U1M816</accession>
<dbReference type="Proteomes" id="UP000054383">
    <property type="component" value="Unassembled WGS sequence"/>
</dbReference>
<reference evidence="2 3" key="1">
    <citation type="submission" date="2015-04" db="EMBL/GenBank/DDBJ databases">
        <authorList>
            <person name="Syromyatnikov M.Y."/>
            <person name="Popov V.N."/>
        </authorList>
    </citation>
    <scope>NUCLEOTIDE SEQUENCE [LARGE SCALE GENOMIC DNA]</scope>
    <source>
        <strain evidence="2">WF-38-12</strain>
    </source>
</reference>
<gene>
    <name evidence="2" type="ORF">PISL3812_08551</name>
</gene>
<sequence>MFAPKTLVTALATLASVASAAPAAPAAAAGGLSTTFKLGNGDPSTQHFGCVLEVVSEYGIGVTSIVVLDGTKNCDKLTTKKSGPAGNGTAGVDFSLSPPGAFFIQKDYLAQCNITNMECTAAY</sequence>
<name>A0A0U1M816_TALIS</name>
<evidence type="ECO:0000313" key="3">
    <source>
        <dbReference type="Proteomes" id="UP000054383"/>
    </source>
</evidence>
<keyword evidence="3" id="KW-1185">Reference proteome</keyword>
<dbReference type="EMBL" id="CVMT01000010">
    <property type="protein sequence ID" value="CRG91502.1"/>
    <property type="molecule type" value="Genomic_DNA"/>
</dbReference>
<organism evidence="2 3">
    <name type="scientific">Talaromyces islandicus</name>
    <name type="common">Penicillium islandicum</name>
    <dbReference type="NCBI Taxonomy" id="28573"/>
    <lineage>
        <taxon>Eukaryota</taxon>
        <taxon>Fungi</taxon>
        <taxon>Dikarya</taxon>
        <taxon>Ascomycota</taxon>
        <taxon>Pezizomycotina</taxon>
        <taxon>Eurotiomycetes</taxon>
        <taxon>Eurotiomycetidae</taxon>
        <taxon>Eurotiales</taxon>
        <taxon>Trichocomaceae</taxon>
        <taxon>Talaromyces</taxon>
        <taxon>Talaromyces sect. Islandici</taxon>
    </lineage>
</organism>
<evidence type="ECO:0000256" key="1">
    <source>
        <dbReference type="SAM" id="SignalP"/>
    </source>
</evidence>
<feature type="signal peptide" evidence="1">
    <location>
        <begin position="1"/>
        <end position="20"/>
    </location>
</feature>
<dbReference type="AlphaFoldDB" id="A0A0U1M816"/>
<feature type="chain" id="PRO_5017978506" evidence="1">
    <location>
        <begin position="21"/>
        <end position="123"/>
    </location>
</feature>
<dbReference type="OrthoDB" id="10360787at2759"/>
<evidence type="ECO:0000313" key="2">
    <source>
        <dbReference type="EMBL" id="CRG91502.1"/>
    </source>
</evidence>
<keyword evidence="1" id="KW-0732">Signal</keyword>
<proteinExistence type="predicted"/>
<protein>
    <submittedName>
        <fullName evidence="2">Uncharacterized protein</fullName>
    </submittedName>
</protein>